<dbReference type="EMBL" id="DQTV01000006">
    <property type="protein sequence ID" value="HIP56484.1"/>
    <property type="molecule type" value="Genomic_DNA"/>
</dbReference>
<dbReference type="AlphaFoldDB" id="A0A833DU21"/>
<accession>A0A833DU21</accession>
<name>A0A833DU21_9CREN</name>
<protein>
    <submittedName>
        <fullName evidence="1">Uncharacterized protein</fullName>
    </submittedName>
</protein>
<proteinExistence type="predicted"/>
<reference evidence="1" key="1">
    <citation type="journal article" date="2020" name="ISME J.">
        <title>Gammaproteobacteria mediating utilization of methyl-, sulfur- and petroleum organic compounds in deep ocean hydrothermal plumes.</title>
        <authorList>
            <person name="Zhou Z."/>
            <person name="Liu Y."/>
            <person name="Pan J."/>
            <person name="Cron B.R."/>
            <person name="Toner B.M."/>
            <person name="Anantharaman K."/>
            <person name="Breier J.A."/>
            <person name="Dick G.J."/>
            <person name="Li M."/>
        </authorList>
    </citation>
    <scope>NUCLEOTIDE SEQUENCE</scope>
    <source>
        <strain evidence="1">SZUA-1435</strain>
    </source>
</reference>
<dbReference type="Proteomes" id="UP000605805">
    <property type="component" value="Unassembled WGS sequence"/>
</dbReference>
<gene>
    <name evidence="1" type="ORF">EYH02_00200</name>
</gene>
<sequence>MALIAYTSRGSLTSGEMARGRIGFRRVLSVLASIEYDVSQLGDEERSDMLRDALRKAVELLPRERNLVFLFTTAGDLIYLETVAHVISRLRALGNEVYAVIPISVVYELRGMSSWAQAIYRVKTFEMLKKELEFARELKRRGVKVVALGPQYLPQTVIRIIESLRA</sequence>
<comment type="caution">
    <text evidence="1">The sequence shown here is derived from an EMBL/GenBank/DDBJ whole genome shotgun (WGS) entry which is preliminary data.</text>
</comment>
<evidence type="ECO:0000313" key="2">
    <source>
        <dbReference type="Proteomes" id="UP000605805"/>
    </source>
</evidence>
<evidence type="ECO:0000313" key="1">
    <source>
        <dbReference type="EMBL" id="HIP56484.1"/>
    </source>
</evidence>
<organism evidence="1 2">
    <name type="scientific">Ignisphaera aggregans</name>
    <dbReference type="NCBI Taxonomy" id="334771"/>
    <lineage>
        <taxon>Archaea</taxon>
        <taxon>Thermoproteota</taxon>
        <taxon>Thermoprotei</taxon>
        <taxon>Desulfurococcales</taxon>
        <taxon>Desulfurococcaceae</taxon>
        <taxon>Ignisphaera</taxon>
    </lineage>
</organism>